<dbReference type="SUPFAM" id="SSF51735">
    <property type="entry name" value="NAD(P)-binding Rossmann-fold domains"/>
    <property type="match status" value="1"/>
</dbReference>
<sequence>MTLRIACLGAGYFSQFHIGGWQRMEGVTLVGVADRSLEKAQAYDAPAFDNIDALLATGPDILDIILPPVAQAEAIRTALDQSPRAIICQKPFCTSLQEAQEITQLAEDAGVPLIVHENFRFQPWYRKIKKALEAGRIGTTLQASFRLRPGDGQGPDAYLSRQPYFQQMERFLIHETGVHWVDTFRYLFGEPSHVYADLRRVNPVIAGEDAGYVTFDHPGGVRALFDANRSLDHAADNTRRTMGEALIEGTDGTLSLFGDGSIWVRPFGALEAEQIAPPDQHEGFGGDCTKALQEHVVSALLNGSALENEARDYLRVIEIEHAIYRSAEEGRKLAV</sequence>
<accession>A0AAP2CWS6</accession>
<evidence type="ECO:0000259" key="2">
    <source>
        <dbReference type="Pfam" id="PF22725"/>
    </source>
</evidence>
<dbReference type="Proteomes" id="UP001315686">
    <property type="component" value="Unassembled WGS sequence"/>
</dbReference>
<name>A0AAP2CWS6_9RHOB</name>
<dbReference type="InterPro" id="IPR000683">
    <property type="entry name" value="Gfo/Idh/MocA-like_OxRdtase_N"/>
</dbReference>
<dbReference type="InterPro" id="IPR051317">
    <property type="entry name" value="Gfo/Idh/MocA_oxidoreduct"/>
</dbReference>
<protein>
    <submittedName>
        <fullName evidence="3">Gfo/Idh/MocA family oxidoreductase</fullName>
    </submittedName>
</protein>
<evidence type="ECO:0000313" key="4">
    <source>
        <dbReference type="Proteomes" id="UP001315686"/>
    </source>
</evidence>
<dbReference type="EMBL" id="JADQAZ010000003">
    <property type="protein sequence ID" value="MBT0958998.1"/>
    <property type="molecule type" value="Genomic_DNA"/>
</dbReference>
<gene>
    <name evidence="3" type="ORF">IV417_16545</name>
</gene>
<dbReference type="InterPro" id="IPR036291">
    <property type="entry name" value="NAD(P)-bd_dom_sf"/>
</dbReference>
<feature type="domain" description="GFO/IDH/MocA-like oxidoreductase" evidence="2">
    <location>
        <begin position="125"/>
        <end position="254"/>
    </location>
</feature>
<organism evidence="3 4">
    <name type="scientific">Harenicola maris</name>
    <dbReference type="NCBI Taxonomy" id="2841044"/>
    <lineage>
        <taxon>Bacteria</taxon>
        <taxon>Pseudomonadati</taxon>
        <taxon>Pseudomonadota</taxon>
        <taxon>Alphaproteobacteria</taxon>
        <taxon>Rhodobacterales</taxon>
        <taxon>Paracoccaceae</taxon>
        <taxon>Harenicola</taxon>
    </lineage>
</organism>
<comment type="caution">
    <text evidence="3">The sequence shown here is derived from an EMBL/GenBank/DDBJ whole genome shotgun (WGS) entry which is preliminary data.</text>
</comment>
<reference evidence="3 4" key="1">
    <citation type="journal article" date="2021" name="Arch. Microbiol.">
        <title>Harenicola maris gen. nov., sp. nov. isolated from the Sea of Japan shallow sediments.</title>
        <authorList>
            <person name="Romanenko L.A."/>
            <person name="Kurilenko V.V."/>
            <person name="Chernysheva N.Y."/>
            <person name="Tekutyeva L.A."/>
            <person name="Velansky P.V."/>
            <person name="Svetashev V.I."/>
            <person name="Isaeva M.P."/>
        </authorList>
    </citation>
    <scope>NUCLEOTIDE SEQUENCE [LARGE SCALE GENOMIC DNA]</scope>
    <source>
        <strain evidence="3 4">KMM 3653</strain>
    </source>
</reference>
<feature type="domain" description="Gfo/Idh/MocA-like oxidoreductase N-terminal" evidence="1">
    <location>
        <begin position="3"/>
        <end position="115"/>
    </location>
</feature>
<proteinExistence type="predicted"/>
<dbReference type="Gene3D" id="3.30.360.10">
    <property type="entry name" value="Dihydrodipicolinate Reductase, domain 2"/>
    <property type="match status" value="1"/>
</dbReference>
<dbReference type="GO" id="GO:0000166">
    <property type="term" value="F:nucleotide binding"/>
    <property type="evidence" value="ECO:0007669"/>
    <property type="project" value="InterPro"/>
</dbReference>
<dbReference type="PANTHER" id="PTHR43708:SF8">
    <property type="entry name" value="OXIDOREDUCTASE"/>
    <property type="match status" value="1"/>
</dbReference>
<dbReference type="Gene3D" id="3.40.50.720">
    <property type="entry name" value="NAD(P)-binding Rossmann-like Domain"/>
    <property type="match status" value="1"/>
</dbReference>
<dbReference type="SUPFAM" id="SSF55347">
    <property type="entry name" value="Glyceraldehyde-3-phosphate dehydrogenase-like, C-terminal domain"/>
    <property type="match status" value="1"/>
</dbReference>
<evidence type="ECO:0000259" key="1">
    <source>
        <dbReference type="Pfam" id="PF01408"/>
    </source>
</evidence>
<dbReference type="RefSeq" id="WP_327795210.1">
    <property type="nucleotide sequence ID" value="NZ_JADQAZ010000003.1"/>
</dbReference>
<dbReference type="PANTHER" id="PTHR43708">
    <property type="entry name" value="CONSERVED EXPRESSED OXIDOREDUCTASE (EUROFUNG)"/>
    <property type="match status" value="1"/>
</dbReference>
<dbReference type="AlphaFoldDB" id="A0AAP2CWS6"/>
<dbReference type="InterPro" id="IPR055170">
    <property type="entry name" value="GFO_IDH_MocA-like_dom"/>
</dbReference>
<dbReference type="Pfam" id="PF01408">
    <property type="entry name" value="GFO_IDH_MocA"/>
    <property type="match status" value="1"/>
</dbReference>
<keyword evidence="4" id="KW-1185">Reference proteome</keyword>
<evidence type="ECO:0000313" key="3">
    <source>
        <dbReference type="EMBL" id="MBT0958998.1"/>
    </source>
</evidence>
<dbReference type="Pfam" id="PF22725">
    <property type="entry name" value="GFO_IDH_MocA_C3"/>
    <property type="match status" value="1"/>
</dbReference>